<keyword evidence="5" id="KW-0560">Oxidoreductase</keyword>
<proteinExistence type="inferred from homology"/>
<dbReference type="Gene3D" id="3.40.50.720">
    <property type="entry name" value="NAD(P)-binding Rossmann-like Domain"/>
    <property type="match status" value="1"/>
</dbReference>
<name>S5DJW4_9ACTN</name>
<dbReference type="GO" id="GO:0009089">
    <property type="term" value="P:lysine biosynthetic process via diaminopimelate"/>
    <property type="evidence" value="ECO:0007669"/>
    <property type="project" value="InterPro"/>
</dbReference>
<dbReference type="InterPro" id="IPR036291">
    <property type="entry name" value="NAD(P)-bd_dom_sf"/>
</dbReference>
<evidence type="ECO:0000256" key="3">
    <source>
        <dbReference type="ARBA" id="ARBA00022857"/>
    </source>
</evidence>
<dbReference type="PANTHER" id="PTHR20836">
    <property type="entry name" value="DIHYDRODIPICOLINATE REDUCTASE"/>
    <property type="match status" value="1"/>
</dbReference>
<dbReference type="InterPro" id="IPR000846">
    <property type="entry name" value="DapB_N"/>
</dbReference>
<dbReference type="GO" id="GO:0008839">
    <property type="term" value="F:4-hydroxy-tetrahydrodipicolinate reductase"/>
    <property type="evidence" value="ECO:0007669"/>
    <property type="project" value="UniProtKB-EC"/>
</dbReference>
<dbReference type="Pfam" id="PF05173">
    <property type="entry name" value="DapB_C"/>
    <property type="match status" value="1"/>
</dbReference>
<evidence type="ECO:0000256" key="8">
    <source>
        <dbReference type="ARBA" id="ARBA00037922"/>
    </source>
</evidence>
<dbReference type="GO" id="GO:0019877">
    <property type="term" value="P:diaminopimelate biosynthetic process"/>
    <property type="evidence" value="ECO:0007669"/>
    <property type="project" value="UniProtKB-KW"/>
</dbReference>
<evidence type="ECO:0000256" key="10">
    <source>
        <dbReference type="ARBA" id="ARBA00049080"/>
    </source>
</evidence>
<keyword evidence="4" id="KW-0220">Diaminopimelate biosynthesis</keyword>
<keyword evidence="3" id="KW-0521">NADP</keyword>
<protein>
    <recommendedName>
        <fullName evidence="9">4-hydroxy-tetrahydrodipicolinate reductase</fullName>
        <ecNumber evidence="9">1.17.1.8</ecNumber>
    </recommendedName>
</protein>
<comment type="pathway">
    <text evidence="8">Amino-acid biosynthesis; L-lysine biosynthesis via DAP pathway; (S)-tetrahydrodipicolinate from L-aspartate: step 4/4.</text>
</comment>
<dbReference type="EMBL" id="KC811123">
    <property type="protein sequence ID" value="AGQ19126.1"/>
    <property type="molecule type" value="Genomic_DNA"/>
</dbReference>
<dbReference type="Gene3D" id="3.30.360.10">
    <property type="entry name" value="Dihydrodipicolinate Reductase, domain 2"/>
    <property type="match status" value="1"/>
</dbReference>
<dbReference type="SUPFAM" id="SSF55347">
    <property type="entry name" value="Glyceraldehyde-3-phosphate dehydrogenase-like, C-terminal domain"/>
    <property type="match status" value="1"/>
</dbReference>
<dbReference type="EC" id="1.17.1.8" evidence="9"/>
<comment type="catalytic activity">
    <reaction evidence="10">
        <text>(S)-2,3,4,5-tetrahydrodipicolinate + NADP(+) + H2O = (2S,4S)-4-hydroxy-2,3,4,5-tetrahydrodipicolinate + NADPH + H(+)</text>
        <dbReference type="Rhea" id="RHEA:35331"/>
        <dbReference type="ChEBI" id="CHEBI:15377"/>
        <dbReference type="ChEBI" id="CHEBI:15378"/>
        <dbReference type="ChEBI" id="CHEBI:16845"/>
        <dbReference type="ChEBI" id="CHEBI:57783"/>
        <dbReference type="ChEBI" id="CHEBI:58349"/>
        <dbReference type="ChEBI" id="CHEBI:67139"/>
        <dbReference type="EC" id="1.17.1.8"/>
    </reaction>
</comment>
<dbReference type="PANTHER" id="PTHR20836:SF0">
    <property type="entry name" value="4-HYDROXY-TETRAHYDRODIPICOLINATE REDUCTASE 1, CHLOROPLASTIC-RELATED"/>
    <property type="match status" value="1"/>
</dbReference>
<dbReference type="AlphaFoldDB" id="S5DJW4"/>
<organism evidence="14">
    <name type="scientific">Candidatus Actinomarina minuta</name>
    <dbReference type="NCBI Taxonomy" id="1389454"/>
    <lineage>
        <taxon>Bacteria</taxon>
        <taxon>Bacillati</taxon>
        <taxon>Actinomycetota</taxon>
        <taxon>Actinomycetes</taxon>
        <taxon>Candidatus Actinomarinidae</taxon>
        <taxon>Candidatus Actinomarinales</taxon>
        <taxon>Candidatus Actinomarineae</taxon>
        <taxon>Candidatus Actinomarinaceae</taxon>
        <taxon>Candidatus Actinomarina</taxon>
    </lineage>
</organism>
<dbReference type="InterPro" id="IPR022663">
    <property type="entry name" value="DapB_C"/>
</dbReference>
<keyword evidence="2" id="KW-0028">Amino-acid biosynthesis</keyword>
<reference evidence="14" key="1">
    <citation type="journal article" date="2013" name="Sci. Rep.">
        <title>Metagenomics uncovers a new group of low GC and ultra-small marine Actinobacteria.</title>
        <authorList>
            <person name="Ghai R."/>
            <person name="Mizuno C.M."/>
            <person name="Picazo A."/>
            <person name="Camacho A."/>
            <person name="Rodriguez-Valera F."/>
        </authorList>
    </citation>
    <scope>NUCLEOTIDE SEQUENCE</scope>
</reference>
<comment type="catalytic activity">
    <reaction evidence="11">
        <text>(S)-2,3,4,5-tetrahydrodipicolinate + NAD(+) + H2O = (2S,4S)-4-hydroxy-2,3,4,5-tetrahydrodipicolinate + NADH + H(+)</text>
        <dbReference type="Rhea" id="RHEA:35323"/>
        <dbReference type="ChEBI" id="CHEBI:15377"/>
        <dbReference type="ChEBI" id="CHEBI:15378"/>
        <dbReference type="ChEBI" id="CHEBI:16845"/>
        <dbReference type="ChEBI" id="CHEBI:57540"/>
        <dbReference type="ChEBI" id="CHEBI:57945"/>
        <dbReference type="ChEBI" id="CHEBI:67139"/>
        <dbReference type="EC" id="1.17.1.8"/>
    </reaction>
</comment>
<dbReference type="InterPro" id="IPR023940">
    <property type="entry name" value="DHDPR_bac"/>
</dbReference>
<dbReference type="PIRSF" id="PIRSF000161">
    <property type="entry name" value="DHPR"/>
    <property type="match status" value="1"/>
</dbReference>
<evidence type="ECO:0000256" key="2">
    <source>
        <dbReference type="ARBA" id="ARBA00022605"/>
    </source>
</evidence>
<evidence type="ECO:0000256" key="7">
    <source>
        <dbReference type="ARBA" id="ARBA00023154"/>
    </source>
</evidence>
<evidence type="ECO:0000256" key="5">
    <source>
        <dbReference type="ARBA" id="ARBA00023002"/>
    </source>
</evidence>
<evidence type="ECO:0000256" key="11">
    <source>
        <dbReference type="ARBA" id="ARBA00049396"/>
    </source>
</evidence>
<evidence type="ECO:0000256" key="4">
    <source>
        <dbReference type="ARBA" id="ARBA00022915"/>
    </source>
</evidence>
<keyword evidence="6" id="KW-0520">NAD</keyword>
<evidence type="ECO:0000256" key="1">
    <source>
        <dbReference type="ARBA" id="ARBA00006642"/>
    </source>
</evidence>
<dbReference type="SUPFAM" id="SSF51735">
    <property type="entry name" value="NAD(P)-binding Rossmann-fold domains"/>
    <property type="match status" value="1"/>
</dbReference>
<evidence type="ECO:0000259" key="13">
    <source>
        <dbReference type="Pfam" id="PF05173"/>
    </source>
</evidence>
<dbReference type="Pfam" id="PF01113">
    <property type="entry name" value="DapB_N"/>
    <property type="match status" value="1"/>
</dbReference>
<evidence type="ECO:0000256" key="6">
    <source>
        <dbReference type="ARBA" id="ARBA00023027"/>
    </source>
</evidence>
<feature type="domain" description="Dihydrodipicolinate reductase N-terminal" evidence="12">
    <location>
        <begin position="9"/>
        <end position="114"/>
    </location>
</feature>
<evidence type="ECO:0000259" key="12">
    <source>
        <dbReference type="Pfam" id="PF01113"/>
    </source>
</evidence>
<comment type="similarity">
    <text evidence="1">Belongs to the DapB family.</text>
</comment>
<sequence>MNEIASKTVLISGGAGAMGQLISEYIKTRKDFTISGIHDPNYDGGDYKLYKDLSDIKEELVIEFSPASVINKNVEKLINSSANLIIGSSGISVEMLSNLKNSAKNRKIIVIPNFSVGAAYQKLFSKALSEEFSSVSIVEKHHSKKQDAPSGTAVDLANSLSSELPSIEQGGKFFDVNKINNKNIYSFRGDEYLAEQIVNFANDYESFHLEHKVNDRRAYLYGMKIVLDQYNELNGFNLGLENIIADKIKI</sequence>
<feature type="domain" description="Dihydrodipicolinate reductase C-terminal" evidence="13">
    <location>
        <begin position="122"/>
        <end position="228"/>
    </location>
</feature>
<keyword evidence="7" id="KW-0457">Lysine biosynthesis</keyword>
<evidence type="ECO:0000313" key="14">
    <source>
        <dbReference type="EMBL" id="AGQ19126.1"/>
    </source>
</evidence>
<evidence type="ECO:0000256" key="9">
    <source>
        <dbReference type="ARBA" id="ARBA00038983"/>
    </source>
</evidence>
<accession>S5DJW4</accession>